<organism evidence="1 2">
    <name type="scientific">Photorhabdus aegyptia</name>
    <dbReference type="NCBI Taxonomy" id="2805098"/>
    <lineage>
        <taxon>Bacteria</taxon>
        <taxon>Pseudomonadati</taxon>
        <taxon>Pseudomonadota</taxon>
        <taxon>Gammaproteobacteria</taxon>
        <taxon>Enterobacterales</taxon>
        <taxon>Morganellaceae</taxon>
        <taxon>Photorhabdus</taxon>
    </lineage>
</organism>
<accession>A0A022PPW7</accession>
<reference evidence="1 2" key="1">
    <citation type="submission" date="2014-03" db="EMBL/GenBank/DDBJ databases">
        <title>Draft Genome of Photorhabdus luminescens BA1, an Egyptian Isolate.</title>
        <authorList>
            <person name="Ghazal S."/>
            <person name="Hurst S.G.IV."/>
            <person name="Morris K."/>
            <person name="Thomas K."/>
            <person name="Tisa L.S."/>
        </authorList>
    </citation>
    <scope>NUCLEOTIDE SEQUENCE [LARGE SCALE GENOMIC DNA]</scope>
    <source>
        <strain evidence="1 2">BA1</strain>
    </source>
</reference>
<comment type="caution">
    <text evidence="1">The sequence shown here is derived from an EMBL/GenBank/DDBJ whole genome shotgun (WGS) entry which is preliminary data.</text>
</comment>
<proteinExistence type="predicted"/>
<sequence>MEHESYLAFYLRFQTHTKTGNSQFFKVLYQLKLRLIHTKLI</sequence>
<gene>
    <name evidence="1" type="ORF">BA1DRAFT_00432</name>
</gene>
<evidence type="ECO:0000313" key="2">
    <source>
        <dbReference type="Proteomes" id="UP000023464"/>
    </source>
</evidence>
<keyword evidence="2" id="KW-1185">Reference proteome</keyword>
<name>A0A022PPW7_9GAMM</name>
<dbReference type="AlphaFoldDB" id="A0A022PPW7"/>
<protein>
    <submittedName>
        <fullName evidence="1">Uncharacterized protein</fullName>
    </submittedName>
</protein>
<evidence type="ECO:0000313" key="1">
    <source>
        <dbReference type="EMBL" id="EYU16918.1"/>
    </source>
</evidence>
<dbReference type="EMBL" id="JFGV01000004">
    <property type="protein sequence ID" value="EYU16918.1"/>
    <property type="molecule type" value="Genomic_DNA"/>
</dbReference>
<dbReference type="Proteomes" id="UP000023464">
    <property type="component" value="Unassembled WGS sequence"/>
</dbReference>